<dbReference type="InterPro" id="IPR012910">
    <property type="entry name" value="Plug_dom"/>
</dbReference>
<dbReference type="Proteomes" id="UP000286990">
    <property type="component" value="Unassembled WGS sequence"/>
</dbReference>
<evidence type="ECO:0000256" key="1">
    <source>
        <dbReference type="ARBA" id="ARBA00004442"/>
    </source>
</evidence>
<keyword evidence="6" id="KW-1185">Reference proteome</keyword>
<protein>
    <submittedName>
        <fullName evidence="5">TonB-dependent receptor</fullName>
    </submittedName>
</protein>
<evidence type="ECO:0000256" key="2">
    <source>
        <dbReference type="ARBA" id="ARBA00023136"/>
    </source>
</evidence>
<dbReference type="SUPFAM" id="SSF56935">
    <property type="entry name" value="Porins"/>
    <property type="match status" value="1"/>
</dbReference>
<gene>
    <name evidence="5" type="ORF">DZC72_08715</name>
</gene>
<evidence type="ECO:0000313" key="5">
    <source>
        <dbReference type="EMBL" id="RRQ50600.1"/>
    </source>
</evidence>
<proteinExistence type="predicted"/>
<reference evidence="6" key="1">
    <citation type="submission" date="2018-08" db="EMBL/GenBank/DDBJ databases">
        <authorList>
            <person name="Khan S.A."/>
            <person name="J S.E."/>
        </authorList>
    </citation>
    <scope>NUCLEOTIDE SEQUENCE [LARGE SCALE GENOMIC DNA]</scope>
    <source>
        <strain evidence="6">PoM-212</strain>
    </source>
</reference>
<evidence type="ECO:0000259" key="4">
    <source>
        <dbReference type="Pfam" id="PF07715"/>
    </source>
</evidence>
<reference evidence="6" key="2">
    <citation type="submission" date="2018-12" db="EMBL/GenBank/DDBJ databases">
        <title>Maribacter lutimaris sp. nov., isolated from marine sediment.</title>
        <authorList>
            <person name="Kim K.K."/>
        </authorList>
    </citation>
    <scope>NUCLEOTIDE SEQUENCE [LARGE SCALE GENOMIC DNA]</scope>
    <source>
        <strain evidence="6">PoM-212</strain>
    </source>
</reference>
<dbReference type="InterPro" id="IPR037066">
    <property type="entry name" value="Plug_dom_sf"/>
</dbReference>
<feature type="domain" description="TonB-dependent receptor plug" evidence="4">
    <location>
        <begin position="203"/>
        <end position="280"/>
    </location>
</feature>
<dbReference type="AlphaFoldDB" id="A0A3R8Q667"/>
<name>A0A3R8Q667_9FLAO</name>
<evidence type="ECO:0000256" key="3">
    <source>
        <dbReference type="ARBA" id="ARBA00023237"/>
    </source>
</evidence>
<dbReference type="Gene3D" id="2.170.130.10">
    <property type="entry name" value="TonB-dependent receptor, plug domain"/>
    <property type="match status" value="1"/>
</dbReference>
<evidence type="ECO:0000313" key="6">
    <source>
        <dbReference type="Proteomes" id="UP000286990"/>
    </source>
</evidence>
<dbReference type="Gene3D" id="2.40.170.20">
    <property type="entry name" value="TonB-dependent receptor, beta-barrel domain"/>
    <property type="match status" value="1"/>
</dbReference>
<keyword evidence="5" id="KW-0675">Receptor</keyword>
<dbReference type="InterPro" id="IPR036942">
    <property type="entry name" value="Beta-barrel_TonB_sf"/>
</dbReference>
<dbReference type="Pfam" id="PF07715">
    <property type="entry name" value="Plug"/>
    <property type="match status" value="1"/>
</dbReference>
<organism evidence="5 6">
    <name type="scientific">Maribacter algicola</name>
    <dbReference type="NCBI Taxonomy" id="2498892"/>
    <lineage>
        <taxon>Bacteria</taxon>
        <taxon>Pseudomonadati</taxon>
        <taxon>Bacteroidota</taxon>
        <taxon>Flavobacteriia</taxon>
        <taxon>Flavobacteriales</taxon>
        <taxon>Flavobacteriaceae</taxon>
        <taxon>Maribacter</taxon>
    </lineage>
</organism>
<keyword evidence="2" id="KW-0472">Membrane</keyword>
<dbReference type="EMBL" id="QUSX01000001">
    <property type="protein sequence ID" value="RRQ50600.1"/>
    <property type="molecule type" value="Genomic_DNA"/>
</dbReference>
<comment type="subcellular location">
    <subcellularLocation>
        <location evidence="1">Cell outer membrane</location>
    </subcellularLocation>
</comment>
<keyword evidence="3" id="KW-0998">Cell outer membrane</keyword>
<dbReference type="GO" id="GO:0009279">
    <property type="term" value="C:cell outer membrane"/>
    <property type="evidence" value="ECO:0007669"/>
    <property type="project" value="UniProtKB-SubCell"/>
</dbReference>
<accession>A0A3R8Q667</accession>
<sequence length="822" mass="93763">MSSISYAQQNISKQSLKSVLTALENDFQCNFNYHDQQLESHFVDFNKPKSLSEALSILTDKTLFNFTLLDKEIIAVSLKHDLKKVCGRIRNANKNEEHNKYTVITDYQRLTIEGDKNFTFLSKNDSEVIFIYPPDNRAKSVSMDFFENEDCRTIVFDEMVEMLQPVTLISNYLARGISQNLNGSTTIDFNEFDILPGLIEPDVLKSIQELPGILSVNETVSNINIRGGTSDQTLILWDGIKMYQTGHFFGLISAFNPYLTSRATITKNGSSSFYGDGVSGIVELETEKKLNTTYKVNWGFNLLSTDAFLDLPLSPKMSLQLSGRKSINNLIESPTYASYFEKSFQNTEVVGFGKEEKPSQVGFSFFDTNARLLYKPTENDLFNFNFIILGNQLGLTEVGDVNNEQVFRNSNLSQNNISTGLYYRKNWSQKFFTEIQAYGSLYKLKAVNANIPDNQALSQENHVTENGLKIGGNFNFNSDLKLAVGYQFNETGIENFQEINNPLLRQLDKQVLRTNSLYAQLNYTIPKLKTVIYGGVRANHINKFNTVLVEPRISMNKRFLKYFSVQVLGEIKSQTTSQIIDFQNDFLGVENRRWVLSSPNQIPIIQGKQLSTGFTFKRKGWLASADGYIKKITGITSQSQGFQNQFEDARETGSYTIQGLDLLVNRQYKRINTWFSYSYTSNNYRFNNFMPSVFPNNLHIKNAITTGINYTIGNLKVSSGLNWHTGKPTTILLNMENENGALNYDFPNNENIKDFFRLDFSAIYNFRINENLNGLAGFSIWNSLNNQNTLNHYYRIRNGEVEEINEGALSLTPNFTFRVFLN</sequence>
<comment type="caution">
    <text evidence="5">The sequence shown here is derived from an EMBL/GenBank/DDBJ whole genome shotgun (WGS) entry which is preliminary data.</text>
</comment>